<dbReference type="PANTHER" id="PTHR31912:SF34">
    <property type="entry name" value="NOTOCHORD-RELATED PROTEIN"/>
    <property type="match status" value="1"/>
</dbReference>
<dbReference type="Proteomes" id="UP000015241">
    <property type="component" value="Unassembled WGS sequence"/>
</dbReference>
<organism evidence="1 2">
    <name type="scientific">Fomitopsis schrenkii</name>
    <name type="common">Brown rot fungus</name>
    <dbReference type="NCBI Taxonomy" id="2126942"/>
    <lineage>
        <taxon>Eukaryota</taxon>
        <taxon>Fungi</taxon>
        <taxon>Dikarya</taxon>
        <taxon>Basidiomycota</taxon>
        <taxon>Agaricomycotina</taxon>
        <taxon>Agaricomycetes</taxon>
        <taxon>Polyporales</taxon>
        <taxon>Fomitopsis</taxon>
    </lineage>
</organism>
<sequence length="109" mass="12326">NPWREKAQGKHVHSLPVWLYCDDTSGNASKKWNKHNSILLAQLLYNIHFVSMSNIASPLEMMESLVETLHNAHDNGIPVWDCLLKEDVLVVPWVLAFLGDNPMASEFAS</sequence>
<feature type="non-terminal residue" evidence="1">
    <location>
        <position position="1"/>
    </location>
</feature>
<accession>S8DV17</accession>
<name>S8DV17_FOMSC</name>
<keyword evidence="2" id="KW-1185">Reference proteome</keyword>
<gene>
    <name evidence="1" type="ORF">FOMPIDRAFT_1088937</name>
</gene>
<dbReference type="PANTHER" id="PTHR31912">
    <property type="entry name" value="IP13529P"/>
    <property type="match status" value="1"/>
</dbReference>
<feature type="non-terminal residue" evidence="1">
    <location>
        <position position="109"/>
    </location>
</feature>
<dbReference type="InParanoid" id="S8DV17"/>
<dbReference type="EMBL" id="KE504188">
    <property type="protein sequence ID" value="EPS96427.1"/>
    <property type="molecule type" value="Genomic_DNA"/>
</dbReference>
<dbReference type="OrthoDB" id="2803078at2759"/>
<proteinExistence type="predicted"/>
<evidence type="ECO:0000313" key="2">
    <source>
        <dbReference type="Proteomes" id="UP000015241"/>
    </source>
</evidence>
<dbReference type="AlphaFoldDB" id="S8DV17"/>
<dbReference type="STRING" id="743788.S8DV17"/>
<reference evidence="1 2" key="1">
    <citation type="journal article" date="2012" name="Science">
        <title>The Paleozoic origin of enzymatic lignin decomposition reconstructed from 31 fungal genomes.</title>
        <authorList>
            <person name="Floudas D."/>
            <person name="Binder M."/>
            <person name="Riley R."/>
            <person name="Barry K."/>
            <person name="Blanchette R.A."/>
            <person name="Henrissat B."/>
            <person name="Martinez A.T."/>
            <person name="Otillar R."/>
            <person name="Spatafora J.W."/>
            <person name="Yadav J.S."/>
            <person name="Aerts A."/>
            <person name="Benoit I."/>
            <person name="Boyd A."/>
            <person name="Carlson A."/>
            <person name="Copeland A."/>
            <person name="Coutinho P.M."/>
            <person name="de Vries R.P."/>
            <person name="Ferreira P."/>
            <person name="Findley K."/>
            <person name="Foster B."/>
            <person name="Gaskell J."/>
            <person name="Glotzer D."/>
            <person name="Gorecki P."/>
            <person name="Heitman J."/>
            <person name="Hesse C."/>
            <person name="Hori C."/>
            <person name="Igarashi K."/>
            <person name="Jurgens J.A."/>
            <person name="Kallen N."/>
            <person name="Kersten P."/>
            <person name="Kohler A."/>
            <person name="Kuees U."/>
            <person name="Kumar T.K.A."/>
            <person name="Kuo A."/>
            <person name="LaButti K."/>
            <person name="Larrondo L.F."/>
            <person name="Lindquist E."/>
            <person name="Ling A."/>
            <person name="Lombard V."/>
            <person name="Lucas S."/>
            <person name="Lundell T."/>
            <person name="Martin R."/>
            <person name="McLaughlin D.J."/>
            <person name="Morgenstern I."/>
            <person name="Morin E."/>
            <person name="Murat C."/>
            <person name="Nagy L.G."/>
            <person name="Nolan M."/>
            <person name="Ohm R.A."/>
            <person name="Patyshakuliyeva A."/>
            <person name="Rokas A."/>
            <person name="Ruiz-Duenas F.J."/>
            <person name="Sabat G."/>
            <person name="Salamov A."/>
            <person name="Samejima M."/>
            <person name="Schmutz J."/>
            <person name="Slot J.C."/>
            <person name="St John F."/>
            <person name="Stenlid J."/>
            <person name="Sun H."/>
            <person name="Sun S."/>
            <person name="Syed K."/>
            <person name="Tsang A."/>
            <person name="Wiebenga A."/>
            <person name="Young D."/>
            <person name="Pisabarro A."/>
            <person name="Eastwood D.C."/>
            <person name="Martin F."/>
            <person name="Cullen D."/>
            <person name="Grigoriev I.V."/>
            <person name="Hibbett D.S."/>
        </authorList>
    </citation>
    <scope>NUCLEOTIDE SEQUENCE</scope>
    <source>
        <strain evidence="2">FP-58527</strain>
    </source>
</reference>
<protein>
    <submittedName>
        <fullName evidence="1">Uncharacterized protein</fullName>
    </submittedName>
</protein>
<evidence type="ECO:0000313" key="1">
    <source>
        <dbReference type="EMBL" id="EPS96427.1"/>
    </source>
</evidence>
<dbReference type="eggNOG" id="ENOG502SBYH">
    <property type="taxonomic scope" value="Eukaryota"/>
</dbReference>
<dbReference type="HOGENOM" id="CLU_2190157_0_0_1"/>